<dbReference type="SUPFAM" id="SSF50044">
    <property type="entry name" value="SH3-domain"/>
    <property type="match status" value="1"/>
</dbReference>
<accession>A0A2G9TQZ8</accession>
<organism evidence="2 3">
    <name type="scientific">Teladorsagia circumcincta</name>
    <name type="common">Brown stomach worm</name>
    <name type="synonym">Ostertagia circumcincta</name>
    <dbReference type="NCBI Taxonomy" id="45464"/>
    <lineage>
        <taxon>Eukaryota</taxon>
        <taxon>Metazoa</taxon>
        <taxon>Ecdysozoa</taxon>
        <taxon>Nematoda</taxon>
        <taxon>Chromadorea</taxon>
        <taxon>Rhabditida</taxon>
        <taxon>Rhabditina</taxon>
        <taxon>Rhabditomorpha</taxon>
        <taxon>Strongyloidea</taxon>
        <taxon>Trichostrongylidae</taxon>
        <taxon>Teladorsagia</taxon>
    </lineage>
</organism>
<dbReference type="InterPro" id="IPR036028">
    <property type="entry name" value="SH3-like_dom_sf"/>
</dbReference>
<dbReference type="EMBL" id="KZ355641">
    <property type="protein sequence ID" value="PIO60357.1"/>
    <property type="molecule type" value="Genomic_DNA"/>
</dbReference>
<proteinExistence type="predicted"/>
<gene>
    <name evidence="2" type="ORF">TELCIR_18147</name>
</gene>
<dbReference type="AlphaFoldDB" id="A0A2G9TQZ8"/>
<evidence type="ECO:0000313" key="2">
    <source>
        <dbReference type="EMBL" id="PIO60357.1"/>
    </source>
</evidence>
<dbReference type="Proteomes" id="UP000230423">
    <property type="component" value="Unassembled WGS sequence"/>
</dbReference>
<feature type="transmembrane region" description="Helical" evidence="1">
    <location>
        <begin position="37"/>
        <end position="68"/>
    </location>
</feature>
<protein>
    <submittedName>
        <fullName evidence="2">Uncharacterized protein</fullName>
    </submittedName>
</protein>
<sequence>MNLSKASFVGPGHVPLQWHPCEDENYYYRYGDGSEPLILLTFWSLIGMVIASAFAFGVVVGVGGLLYLQLKYIKNNKTGIEEYIEQKAVSYRKEEDCDWEDFIYPYDLGWKRNFSEVLFSWSGETTGNGVWWPVRKGCDQFSLSISVNEEYVVTRGQRGWLYGFKADDEKLKGWFPRMCIRFTDKYPFQMEGKQSSESTTSSSTS</sequence>
<dbReference type="OrthoDB" id="331948at2759"/>
<dbReference type="InterPro" id="IPR039859">
    <property type="entry name" value="PFA4/ZDH16/20/ERF2-like"/>
</dbReference>
<dbReference type="PANTHER" id="PTHR12246">
    <property type="entry name" value="PALMITOYLTRANSFERASE ZDHHC16"/>
    <property type="match status" value="1"/>
</dbReference>
<keyword evidence="1" id="KW-0812">Transmembrane</keyword>
<keyword evidence="3" id="KW-1185">Reference proteome</keyword>
<name>A0A2G9TQZ8_TELCI</name>
<evidence type="ECO:0000256" key="1">
    <source>
        <dbReference type="SAM" id="Phobius"/>
    </source>
</evidence>
<reference evidence="2 3" key="1">
    <citation type="submission" date="2015-09" db="EMBL/GenBank/DDBJ databases">
        <title>Draft genome of the parasitic nematode Teladorsagia circumcincta isolate WARC Sus (inbred).</title>
        <authorList>
            <person name="Mitreva M."/>
        </authorList>
    </citation>
    <scope>NUCLEOTIDE SEQUENCE [LARGE SCALE GENOMIC DNA]</scope>
    <source>
        <strain evidence="2 3">S</strain>
    </source>
</reference>
<keyword evidence="1" id="KW-1133">Transmembrane helix</keyword>
<keyword evidence="1" id="KW-0472">Membrane</keyword>
<evidence type="ECO:0000313" key="3">
    <source>
        <dbReference type="Proteomes" id="UP000230423"/>
    </source>
</evidence>
<dbReference type="GO" id="GO:0016409">
    <property type="term" value="F:palmitoyltransferase activity"/>
    <property type="evidence" value="ECO:0007669"/>
    <property type="project" value="InterPro"/>
</dbReference>